<comment type="caution">
    <text evidence="3">The sequence shown here is derived from an EMBL/GenBank/DDBJ whole genome shotgun (WGS) entry which is preliminary data.</text>
</comment>
<gene>
    <name evidence="3" type="ORF">GCM10023340_35290</name>
</gene>
<protein>
    <recommendedName>
        <fullName evidence="5">GerMN domain-containing protein</fullName>
    </recommendedName>
</protein>
<feature type="region of interest" description="Disordered" evidence="1">
    <location>
        <begin position="24"/>
        <end position="62"/>
    </location>
</feature>
<evidence type="ECO:0000256" key="2">
    <source>
        <dbReference type="SAM" id="SignalP"/>
    </source>
</evidence>
<dbReference type="EMBL" id="BAABKG010000004">
    <property type="protein sequence ID" value="GAA5153361.1"/>
    <property type="molecule type" value="Genomic_DNA"/>
</dbReference>
<evidence type="ECO:0008006" key="5">
    <source>
        <dbReference type="Google" id="ProtNLM"/>
    </source>
</evidence>
<keyword evidence="2" id="KW-0732">Signal</keyword>
<name>A0ABP9PYY2_9ACTN</name>
<evidence type="ECO:0000256" key="1">
    <source>
        <dbReference type="SAM" id="MobiDB-lite"/>
    </source>
</evidence>
<organism evidence="3 4">
    <name type="scientific">Nocardioides marinquilinus</name>
    <dbReference type="NCBI Taxonomy" id="1210400"/>
    <lineage>
        <taxon>Bacteria</taxon>
        <taxon>Bacillati</taxon>
        <taxon>Actinomycetota</taxon>
        <taxon>Actinomycetes</taxon>
        <taxon>Propionibacteriales</taxon>
        <taxon>Nocardioidaceae</taxon>
        <taxon>Nocardioides</taxon>
    </lineage>
</organism>
<evidence type="ECO:0000313" key="4">
    <source>
        <dbReference type="Proteomes" id="UP001500221"/>
    </source>
</evidence>
<feature type="compositionally biased region" description="Low complexity" evidence="1">
    <location>
        <begin position="35"/>
        <end position="48"/>
    </location>
</feature>
<feature type="chain" id="PRO_5045789413" description="GerMN domain-containing protein" evidence="2">
    <location>
        <begin position="23"/>
        <end position="299"/>
    </location>
</feature>
<evidence type="ECO:0000313" key="3">
    <source>
        <dbReference type="EMBL" id="GAA5153361.1"/>
    </source>
</evidence>
<dbReference type="Proteomes" id="UP001500221">
    <property type="component" value="Unassembled WGS sequence"/>
</dbReference>
<dbReference type="RefSeq" id="WP_345461622.1">
    <property type="nucleotide sequence ID" value="NZ_BAABKG010000004.1"/>
</dbReference>
<feature type="signal peptide" evidence="2">
    <location>
        <begin position="1"/>
        <end position="22"/>
    </location>
</feature>
<sequence>MTTRAVRLLAPTAAVLAGLALTACGTESPDDDGATDPGSTTSAPTTDDPSGDPDDAAAYDHPTGADDVVLDVTTAGGYTSAQYQFTIQPDVRVYGDGTVVVPAAPDDLDETFVPQLTGTLSEDDLQGLLAAADEAGLLGPDRDYEMAGGVMVSDLPTTVVRLVADAPHTHGAYGLSFADDEGDTPARAELRAFVDDAVALATRAADEPYAPQTLRLLVEDAGRGRPTLTDAATWPAGAPRLAGDPGCRVVDGPEVPAIVEALESAEPGTTFTDGDRSYLVTASTVLPGDGRPCDPWASF</sequence>
<keyword evidence="4" id="KW-1185">Reference proteome</keyword>
<accession>A0ABP9PYY2</accession>
<proteinExistence type="predicted"/>
<dbReference type="PROSITE" id="PS51257">
    <property type="entry name" value="PROKAR_LIPOPROTEIN"/>
    <property type="match status" value="1"/>
</dbReference>
<reference evidence="4" key="1">
    <citation type="journal article" date="2019" name="Int. J. Syst. Evol. Microbiol.">
        <title>The Global Catalogue of Microorganisms (GCM) 10K type strain sequencing project: providing services to taxonomists for standard genome sequencing and annotation.</title>
        <authorList>
            <consortium name="The Broad Institute Genomics Platform"/>
            <consortium name="The Broad Institute Genome Sequencing Center for Infectious Disease"/>
            <person name="Wu L."/>
            <person name="Ma J."/>
        </authorList>
    </citation>
    <scope>NUCLEOTIDE SEQUENCE [LARGE SCALE GENOMIC DNA]</scope>
    <source>
        <strain evidence="4">JCM 18459</strain>
    </source>
</reference>